<comment type="function">
    <text evidence="3">A probable RNA chaperone. Forms a complex with KhpB which binds to cellular RNA and controls its expression. Plays a role in peptidoglycan (PG) homeostasis and cell length regulation.</text>
</comment>
<dbReference type="GO" id="GO:0008360">
    <property type="term" value="P:regulation of cell shape"/>
    <property type="evidence" value="ECO:0007669"/>
    <property type="project" value="UniProtKB-KW"/>
</dbReference>
<evidence type="ECO:0000313" key="5">
    <source>
        <dbReference type="Proteomes" id="UP000264062"/>
    </source>
</evidence>
<proteinExistence type="inferred from homology"/>
<dbReference type="EMBL" id="DMZY01000172">
    <property type="protein sequence ID" value="HAV92675.1"/>
    <property type="molecule type" value="Genomic_DNA"/>
</dbReference>
<comment type="caution">
    <text evidence="4">The sequence shown here is derived from an EMBL/GenBank/DDBJ whole genome shotgun (WGS) entry which is preliminary data.</text>
</comment>
<evidence type="ECO:0000256" key="2">
    <source>
        <dbReference type="ARBA" id="ARBA00022884"/>
    </source>
</evidence>
<dbReference type="Pfam" id="PF13083">
    <property type="entry name" value="KH_KhpA-B"/>
    <property type="match status" value="1"/>
</dbReference>
<dbReference type="InterPro" id="IPR020627">
    <property type="entry name" value="KhpA"/>
</dbReference>
<name>A0A350HAV9_UNCW3</name>
<keyword evidence="2 3" id="KW-0694">RNA-binding</keyword>
<keyword evidence="3" id="KW-0133">Cell shape</keyword>
<evidence type="ECO:0000256" key="3">
    <source>
        <dbReference type="HAMAP-Rule" id="MF_00088"/>
    </source>
</evidence>
<comment type="subunit">
    <text evidence="3">Forms a complex with KhpB.</text>
</comment>
<organism evidence="4 5">
    <name type="scientific">candidate division WOR-3 bacterium</name>
    <dbReference type="NCBI Taxonomy" id="2052148"/>
    <lineage>
        <taxon>Bacteria</taxon>
        <taxon>Bacteria division WOR-3</taxon>
    </lineage>
</organism>
<keyword evidence="1 3" id="KW-0963">Cytoplasm</keyword>
<gene>
    <name evidence="3" type="primary">khpA</name>
    <name evidence="4" type="ORF">DCW38_05795</name>
</gene>
<dbReference type="GO" id="GO:0003723">
    <property type="term" value="F:RNA binding"/>
    <property type="evidence" value="ECO:0007669"/>
    <property type="project" value="UniProtKB-UniRule"/>
</dbReference>
<keyword evidence="3" id="KW-0961">Cell wall biogenesis/degradation</keyword>
<keyword evidence="3" id="KW-0143">Chaperone</keyword>
<dbReference type="PANTHER" id="PTHR34654:SF1">
    <property type="entry name" value="RNA-BINDING PROTEIN KHPA"/>
    <property type="match status" value="1"/>
</dbReference>
<reference evidence="4 5" key="1">
    <citation type="journal article" date="2018" name="Nat. Biotechnol.">
        <title>A standardized bacterial taxonomy based on genome phylogeny substantially revises the tree of life.</title>
        <authorList>
            <person name="Parks D.H."/>
            <person name="Chuvochina M."/>
            <person name="Waite D.W."/>
            <person name="Rinke C."/>
            <person name="Skarshewski A."/>
            <person name="Chaumeil P.A."/>
            <person name="Hugenholtz P."/>
        </authorList>
    </citation>
    <scope>NUCLEOTIDE SEQUENCE [LARGE SCALE GENOMIC DNA]</scope>
    <source>
        <strain evidence="4">UBA9956</strain>
    </source>
</reference>
<comment type="similarity">
    <text evidence="3">Belongs to the KhpA RNA-binding protein family.</text>
</comment>
<dbReference type="GO" id="GO:0009252">
    <property type="term" value="P:peptidoglycan biosynthetic process"/>
    <property type="evidence" value="ECO:0007669"/>
    <property type="project" value="UniProtKB-UniRule"/>
</dbReference>
<dbReference type="PANTHER" id="PTHR34654">
    <property type="entry name" value="UPF0109 PROTEIN SCO5592"/>
    <property type="match status" value="1"/>
</dbReference>
<dbReference type="CDD" id="cd22533">
    <property type="entry name" value="KH-II_YlqC-like"/>
    <property type="match status" value="1"/>
</dbReference>
<dbReference type="InterPro" id="IPR015946">
    <property type="entry name" value="KH_dom-like_a/b"/>
</dbReference>
<dbReference type="HAMAP" id="MF_00088">
    <property type="entry name" value="KhpA"/>
    <property type="match status" value="1"/>
</dbReference>
<dbReference type="GO" id="GO:0005737">
    <property type="term" value="C:cytoplasm"/>
    <property type="evidence" value="ECO:0007669"/>
    <property type="project" value="UniProtKB-SubCell"/>
</dbReference>
<dbReference type="InterPro" id="IPR009019">
    <property type="entry name" value="KH_sf_prok-type"/>
</dbReference>
<sequence length="76" mass="8444">MKQLLEYIVKSIVETPQDVNIHSCEGKKTTLYEIEINKNDIGKIIGKDGVTLDSINTLLSVASVKNNKKSVLEIID</sequence>
<protein>
    <recommendedName>
        <fullName evidence="3">RNA-binding protein KhpA</fullName>
    </recommendedName>
    <alternativeName>
        <fullName evidence="3">KH-domain protein A</fullName>
    </alternativeName>
</protein>
<accession>A0A350HAV9</accession>
<comment type="subcellular location">
    <subcellularLocation>
        <location evidence="3">Cytoplasm</location>
    </subcellularLocation>
</comment>
<dbReference type="Gene3D" id="3.30.300.20">
    <property type="match status" value="1"/>
</dbReference>
<dbReference type="AlphaFoldDB" id="A0A350HAV9"/>
<dbReference type="GO" id="GO:0071555">
    <property type="term" value="P:cell wall organization"/>
    <property type="evidence" value="ECO:0007669"/>
    <property type="project" value="UniProtKB-KW"/>
</dbReference>
<dbReference type="Proteomes" id="UP000264062">
    <property type="component" value="Unassembled WGS sequence"/>
</dbReference>
<evidence type="ECO:0000313" key="4">
    <source>
        <dbReference type="EMBL" id="HAV92675.1"/>
    </source>
</evidence>
<dbReference type="SUPFAM" id="SSF54814">
    <property type="entry name" value="Prokaryotic type KH domain (KH-domain type II)"/>
    <property type="match status" value="1"/>
</dbReference>
<evidence type="ECO:0000256" key="1">
    <source>
        <dbReference type="ARBA" id="ARBA00022490"/>
    </source>
</evidence>